<dbReference type="Pfam" id="PF00583">
    <property type="entry name" value="Acetyltransf_1"/>
    <property type="match status" value="1"/>
</dbReference>
<dbReference type="InterPro" id="IPR052729">
    <property type="entry name" value="Acyl/Acetyltrans_Enzymes"/>
</dbReference>
<sequence length="284" mass="30602">MSAGAYPIHTMAKADLALALAWASDEGWNPGLADGPAFHAADPDGFLLARRDGVAAGCVSLVRYDDRYAFLGLYLVQPAFRGQGLGRALWQAALERGQGCVIGLDGVPARQDDYRAAGFVLAHRNLRFAGMAAPDPRPEPAVTELADLPFEQVLAYDRHGFPSHRPHFLKAWTHYPGGCALAYEGDDGELQGYGVLRPCVTGSRIGPLFADTPEIADALFRALRAAAPAGTPVYLDVPENQPQAMALAQRYGLQPQFETARMYRGDAPEVDATRIYGVTTFELG</sequence>
<dbReference type="AlphaFoldDB" id="A0A556AQ77"/>
<keyword evidence="2" id="KW-0808">Transferase</keyword>
<dbReference type="PROSITE" id="PS51186">
    <property type="entry name" value="GNAT"/>
    <property type="match status" value="1"/>
</dbReference>
<keyword evidence="3" id="KW-1185">Reference proteome</keyword>
<dbReference type="Gene3D" id="3.40.630.90">
    <property type="match status" value="1"/>
</dbReference>
<dbReference type="GO" id="GO:0016747">
    <property type="term" value="F:acyltransferase activity, transferring groups other than amino-acyl groups"/>
    <property type="evidence" value="ECO:0007669"/>
    <property type="project" value="InterPro"/>
</dbReference>
<dbReference type="InterPro" id="IPR016181">
    <property type="entry name" value="Acyl_CoA_acyltransferase"/>
</dbReference>
<comment type="caution">
    <text evidence="2">The sequence shown here is derived from an EMBL/GenBank/DDBJ whole genome shotgun (WGS) entry which is preliminary data.</text>
</comment>
<protein>
    <submittedName>
        <fullName evidence="2">GNAT family N-acetyltransferase</fullName>
    </submittedName>
</protein>
<dbReference type="SUPFAM" id="SSF55729">
    <property type="entry name" value="Acyl-CoA N-acyltransferases (Nat)"/>
    <property type="match status" value="1"/>
</dbReference>
<dbReference type="InterPro" id="IPR041496">
    <property type="entry name" value="YitH/HolE_GNAT"/>
</dbReference>
<dbReference type="OrthoDB" id="20916at2"/>
<reference evidence="2 3" key="1">
    <citation type="submission" date="2019-07" db="EMBL/GenBank/DDBJ databases">
        <title>Qingshengfaniella alkalisoli gen. nov., sp. nov., isolated from saline soil.</title>
        <authorList>
            <person name="Xu L."/>
            <person name="Huang X.-X."/>
            <person name="Sun J.-Q."/>
        </authorList>
    </citation>
    <scope>NUCLEOTIDE SEQUENCE [LARGE SCALE GENOMIC DNA]</scope>
    <source>
        <strain evidence="2 3">DSM 27279</strain>
    </source>
</reference>
<dbReference type="CDD" id="cd04301">
    <property type="entry name" value="NAT_SF"/>
    <property type="match status" value="1"/>
</dbReference>
<gene>
    <name evidence="2" type="ORF">FOZ76_11415</name>
</gene>
<proteinExistence type="predicted"/>
<evidence type="ECO:0000313" key="3">
    <source>
        <dbReference type="Proteomes" id="UP000318405"/>
    </source>
</evidence>
<evidence type="ECO:0000313" key="2">
    <source>
        <dbReference type="EMBL" id="TSH95068.1"/>
    </source>
</evidence>
<dbReference type="PANTHER" id="PTHR47237">
    <property type="entry name" value="SLL0310 PROTEIN"/>
    <property type="match status" value="1"/>
</dbReference>
<dbReference type="Proteomes" id="UP000318405">
    <property type="component" value="Unassembled WGS sequence"/>
</dbReference>
<dbReference type="InterPro" id="IPR000182">
    <property type="entry name" value="GNAT_dom"/>
</dbReference>
<name>A0A556AQ77_9BURK</name>
<dbReference type="Gene3D" id="3.40.630.30">
    <property type="match status" value="1"/>
</dbReference>
<accession>A0A556AQ77</accession>
<organism evidence="2 3">
    <name type="scientific">Verticiella sediminum</name>
    <dbReference type="NCBI Taxonomy" id="1247510"/>
    <lineage>
        <taxon>Bacteria</taxon>
        <taxon>Pseudomonadati</taxon>
        <taxon>Pseudomonadota</taxon>
        <taxon>Betaproteobacteria</taxon>
        <taxon>Burkholderiales</taxon>
        <taxon>Alcaligenaceae</taxon>
        <taxon>Verticiella</taxon>
    </lineage>
</organism>
<evidence type="ECO:0000259" key="1">
    <source>
        <dbReference type="PROSITE" id="PS51186"/>
    </source>
</evidence>
<dbReference type="Pfam" id="PF18014">
    <property type="entry name" value="Acetyltransf_18"/>
    <property type="match status" value="1"/>
</dbReference>
<feature type="domain" description="N-acetyltransferase" evidence="1">
    <location>
        <begin position="6"/>
        <end position="136"/>
    </location>
</feature>
<dbReference type="PANTHER" id="PTHR47237:SF1">
    <property type="entry name" value="SLL0310 PROTEIN"/>
    <property type="match status" value="1"/>
</dbReference>
<dbReference type="EMBL" id="VLTJ01000022">
    <property type="protein sequence ID" value="TSH95068.1"/>
    <property type="molecule type" value="Genomic_DNA"/>
</dbReference>
<dbReference type="RefSeq" id="WP_143948380.1">
    <property type="nucleotide sequence ID" value="NZ_BAABMB010000007.1"/>
</dbReference>